<feature type="compositionally biased region" description="Acidic residues" evidence="1">
    <location>
        <begin position="400"/>
        <end position="409"/>
    </location>
</feature>
<sequence>MDPHTGGSEEHQPDPFELPELPELPRRGEEPTGGAPASPNDPSSTTGSSTSGPSSSGLPASGRPSSGPRDSWPSASGLPKSVPPTFPTSGLPKSGLPKSGAPSASETTGSLPVLRQTPPVAARVERPVDIVAGDFLLTINTVDGSEVTRCPDGIRPRPERLSREQRELARRSEQAPPLAGRPGPQMPLLERDEERDRLVRLLSRGRSVRVTGPSGSGRTSLLADVADSCARVAPDGVIHLSGYRRTPRDLLHSLYAAVHRAPGYRPDRARLLGYLGDVGAVVVVDDVEFGGAALDDLIASAPECAFLIAATPDVPSPSPESPIEEVFLSGLSRVACLELLEHSVDRLLEDEEAAWAADLWFESEGLPLRFVQAGALLRQRDAHRTRLAEDLEACERSPFDADEAEEGADDTPFTPPAAAVPLPSLAESAAPAARLAGELTEAGRETLRFAVALGGECPNAGHLPALVGDTHGDTALAELVARGLAVPVAGHYRLAAGVRTQLIGLEPPGDHALTAARHFAWWSGHRSVTVERVAAESEALLAAMAAARDQGHHSAAVLLARSAAPAFAAALHWSAWERALRIGQEAARLAGEVAQEAYFHHELGVLALCTNNSDRARAELEASIALRGALADRTGTAVGRRTLALVSERPPVPDPEPVPPGGRPPGGPRSQIVTAALPSLPTGPQAGHGADTGATTVISPRPTPRGANRPAAVGARRNLVAAGAGLLLAAVLGTVVTLGSVSGAGDETKTPMKVAPVESQTATDTDDTVPAPDPAKPSPAPSRSGSESPAGPSGQPTVRPPMGNPGGGLPHQNGPTPRPTKSHGDGSSSSSPSKSPKPKPSGSSSKPSDDQSPTPPTSPSPSPSPTTGQPQPPHNSASGSASPSGSGATQSSAPPVA</sequence>
<feature type="region of interest" description="Disordered" evidence="1">
    <location>
        <begin position="741"/>
        <end position="897"/>
    </location>
</feature>
<feature type="compositionally biased region" description="Pro residues" evidence="1">
    <location>
        <begin position="771"/>
        <end position="780"/>
    </location>
</feature>
<dbReference type="Proteomes" id="UP000641932">
    <property type="component" value="Unassembled WGS sequence"/>
</dbReference>
<feature type="compositionally biased region" description="Pro residues" evidence="1">
    <location>
        <begin position="650"/>
        <end position="667"/>
    </location>
</feature>
<dbReference type="EMBL" id="BMMS01000019">
    <property type="protein sequence ID" value="GGO92736.1"/>
    <property type="molecule type" value="Genomic_DNA"/>
</dbReference>
<evidence type="ECO:0000313" key="3">
    <source>
        <dbReference type="Proteomes" id="UP000641932"/>
    </source>
</evidence>
<reference evidence="2" key="1">
    <citation type="journal article" date="2014" name="Int. J. Syst. Evol. Microbiol.">
        <title>Complete genome sequence of Corynebacterium casei LMG S-19264T (=DSM 44701T), isolated from a smear-ripened cheese.</title>
        <authorList>
            <consortium name="US DOE Joint Genome Institute (JGI-PGF)"/>
            <person name="Walter F."/>
            <person name="Albersmeier A."/>
            <person name="Kalinowski J."/>
            <person name="Ruckert C."/>
        </authorList>
    </citation>
    <scope>NUCLEOTIDE SEQUENCE</scope>
    <source>
        <strain evidence="2">CGMCC 4.7201</strain>
    </source>
</reference>
<feature type="region of interest" description="Disordered" evidence="1">
    <location>
        <begin position="1"/>
        <end position="115"/>
    </location>
</feature>
<accession>A0A917ZT84</accession>
<feature type="compositionally biased region" description="Basic and acidic residues" evidence="1">
    <location>
        <begin position="152"/>
        <end position="173"/>
    </location>
</feature>
<evidence type="ECO:0000256" key="1">
    <source>
        <dbReference type="SAM" id="MobiDB-lite"/>
    </source>
</evidence>
<dbReference type="PANTHER" id="PTHR45725">
    <property type="entry name" value="FORMIN HOMOLOGY 2 FAMILY MEMBER"/>
    <property type="match status" value="1"/>
</dbReference>
<feature type="compositionally biased region" description="Basic and acidic residues" evidence="1">
    <location>
        <begin position="1"/>
        <end position="14"/>
    </location>
</feature>
<name>A0A917ZT84_9ACTN</name>
<dbReference type="SUPFAM" id="SSF52540">
    <property type="entry name" value="P-loop containing nucleoside triphosphate hydrolases"/>
    <property type="match status" value="1"/>
</dbReference>
<organism evidence="2 3">
    <name type="scientific">Wenjunlia tyrosinilytica</name>
    <dbReference type="NCBI Taxonomy" id="1544741"/>
    <lineage>
        <taxon>Bacteria</taxon>
        <taxon>Bacillati</taxon>
        <taxon>Actinomycetota</taxon>
        <taxon>Actinomycetes</taxon>
        <taxon>Kitasatosporales</taxon>
        <taxon>Streptomycetaceae</taxon>
        <taxon>Wenjunlia</taxon>
    </lineage>
</organism>
<dbReference type="InterPro" id="IPR051425">
    <property type="entry name" value="Formin_Homology"/>
</dbReference>
<dbReference type="PANTHER" id="PTHR45725:SF1">
    <property type="entry name" value="DISHEVELLED ASSOCIATED ACTIVATOR OF MORPHOGENESIS, ISOFORM D"/>
    <property type="match status" value="1"/>
</dbReference>
<keyword evidence="3" id="KW-1185">Reference proteome</keyword>
<feature type="region of interest" description="Disordered" evidence="1">
    <location>
        <begin position="145"/>
        <end position="192"/>
    </location>
</feature>
<evidence type="ECO:0000313" key="2">
    <source>
        <dbReference type="EMBL" id="GGO92736.1"/>
    </source>
</evidence>
<dbReference type="InterPro" id="IPR027417">
    <property type="entry name" value="P-loop_NTPase"/>
</dbReference>
<feature type="compositionally biased region" description="Pro residues" evidence="1">
    <location>
        <begin position="853"/>
        <end position="864"/>
    </location>
</feature>
<protein>
    <submittedName>
        <fullName evidence="2">ATPase AAA</fullName>
    </submittedName>
</protein>
<feature type="compositionally biased region" description="Low complexity" evidence="1">
    <location>
        <begin position="825"/>
        <end position="852"/>
    </location>
</feature>
<dbReference type="RefSeq" id="WP_189133451.1">
    <property type="nucleotide sequence ID" value="NZ_BMMS01000019.1"/>
</dbReference>
<feature type="compositionally biased region" description="Low complexity" evidence="1">
    <location>
        <begin position="876"/>
        <end position="897"/>
    </location>
</feature>
<reference evidence="2" key="2">
    <citation type="submission" date="2020-09" db="EMBL/GenBank/DDBJ databases">
        <authorList>
            <person name="Sun Q."/>
            <person name="Zhou Y."/>
        </authorList>
    </citation>
    <scope>NUCLEOTIDE SEQUENCE</scope>
    <source>
        <strain evidence="2">CGMCC 4.7201</strain>
    </source>
</reference>
<gene>
    <name evidence="2" type="ORF">GCM10012280_43590</name>
</gene>
<feature type="region of interest" description="Disordered" evidence="1">
    <location>
        <begin position="645"/>
        <end position="711"/>
    </location>
</feature>
<comment type="caution">
    <text evidence="2">The sequence shown here is derived from an EMBL/GenBank/DDBJ whole genome shotgun (WGS) entry which is preliminary data.</text>
</comment>
<feature type="compositionally biased region" description="Low complexity" evidence="1">
    <location>
        <begin position="32"/>
        <end position="74"/>
    </location>
</feature>
<feature type="region of interest" description="Disordered" evidence="1">
    <location>
        <begin position="395"/>
        <end position="415"/>
    </location>
</feature>
<proteinExistence type="predicted"/>
<dbReference type="AlphaFoldDB" id="A0A917ZT84"/>